<evidence type="ECO:0000256" key="1">
    <source>
        <dbReference type="SAM" id="MobiDB-lite"/>
    </source>
</evidence>
<feature type="region of interest" description="Disordered" evidence="1">
    <location>
        <begin position="87"/>
        <end position="106"/>
    </location>
</feature>
<organism evidence="2 3">
    <name type="scientific">Oryzias melastigma</name>
    <name type="common">Marine medaka</name>
    <dbReference type="NCBI Taxonomy" id="30732"/>
    <lineage>
        <taxon>Eukaryota</taxon>
        <taxon>Metazoa</taxon>
        <taxon>Chordata</taxon>
        <taxon>Craniata</taxon>
        <taxon>Vertebrata</taxon>
        <taxon>Euteleostomi</taxon>
        <taxon>Actinopterygii</taxon>
        <taxon>Neopterygii</taxon>
        <taxon>Teleostei</taxon>
        <taxon>Neoteleostei</taxon>
        <taxon>Acanthomorphata</taxon>
        <taxon>Ovalentaria</taxon>
        <taxon>Atherinomorphae</taxon>
        <taxon>Beloniformes</taxon>
        <taxon>Adrianichthyidae</taxon>
        <taxon>Oryziinae</taxon>
        <taxon>Oryzias</taxon>
    </lineage>
</organism>
<dbReference type="Proteomes" id="UP000646548">
    <property type="component" value="Unassembled WGS sequence"/>
</dbReference>
<protein>
    <submittedName>
        <fullName evidence="2">Uncharacterized protein</fullName>
    </submittedName>
</protein>
<reference evidence="2" key="1">
    <citation type="journal article" name="BMC Genomics">
        <title>Long-read sequencing and de novo genome assembly of marine medaka (Oryzias melastigma).</title>
        <authorList>
            <person name="Liang P."/>
            <person name="Saqib H.S.A."/>
            <person name="Ni X."/>
            <person name="Shen Y."/>
        </authorList>
    </citation>
    <scope>NUCLEOTIDE SEQUENCE</scope>
    <source>
        <strain evidence="2">Bigg-433</strain>
    </source>
</reference>
<proteinExistence type="predicted"/>
<evidence type="ECO:0000313" key="3">
    <source>
        <dbReference type="Proteomes" id="UP000646548"/>
    </source>
</evidence>
<evidence type="ECO:0000313" key="2">
    <source>
        <dbReference type="EMBL" id="KAF6722039.1"/>
    </source>
</evidence>
<feature type="region of interest" description="Disordered" evidence="1">
    <location>
        <begin position="1"/>
        <end position="26"/>
    </location>
</feature>
<gene>
    <name evidence="2" type="ORF">FQA47_007634</name>
</gene>
<sequence length="118" mass="12851">MSSDDEQGSPQRRGSREEGGHGSLMWVESVPDDGAYLLRALKPEEVFQLVHGCARGRTERKLAALREELSPEVVAGAMEGLVQALTGESVSSSRGPPTAEYRSASRSEIDSWKEFGMK</sequence>
<name>A0A834F5P1_ORYME</name>
<accession>A0A834F5P1</accession>
<comment type="caution">
    <text evidence="2">The sequence shown here is derived from an EMBL/GenBank/DDBJ whole genome shotgun (WGS) entry which is preliminary data.</text>
</comment>
<dbReference type="EMBL" id="WKFB01000471">
    <property type="protein sequence ID" value="KAF6722039.1"/>
    <property type="molecule type" value="Genomic_DNA"/>
</dbReference>
<dbReference type="AlphaFoldDB" id="A0A834F5P1"/>